<evidence type="ECO:0000256" key="4">
    <source>
        <dbReference type="PROSITE-ProRule" id="PRU00335"/>
    </source>
</evidence>
<sequence>MPVADKKGPAKPRGLTNTGAAASRPRKTAAAGKAPAPASVAPSKRDLSLGRILDAAVHLFATKGYWNSSLEEVANVAGFTKGAVYYHFKSKERLLLKVLEIIETRSIDATIEHVHHKGGSPPERLASFVKHQTQWAAMHPEDLAVMILMSVEFSRAKSKIRSQMSRIYNKLGGTLEAIIDSGKATGDFTTQQNTKDIVLYLQAVHDGNMLIWYRSGNDPEIGRKLTRATLNGFAHAVQGS</sequence>
<dbReference type="AlphaFoldDB" id="A0A933RU84"/>
<dbReference type="PRINTS" id="PR00455">
    <property type="entry name" value="HTHTETR"/>
</dbReference>
<organism evidence="7 8">
    <name type="scientific">Rhodopseudomonas palustris</name>
    <dbReference type="NCBI Taxonomy" id="1076"/>
    <lineage>
        <taxon>Bacteria</taxon>
        <taxon>Pseudomonadati</taxon>
        <taxon>Pseudomonadota</taxon>
        <taxon>Alphaproteobacteria</taxon>
        <taxon>Hyphomicrobiales</taxon>
        <taxon>Nitrobacteraceae</taxon>
        <taxon>Rhodopseudomonas</taxon>
    </lineage>
</organism>
<evidence type="ECO:0000256" key="2">
    <source>
        <dbReference type="ARBA" id="ARBA00023125"/>
    </source>
</evidence>
<feature type="compositionally biased region" description="Low complexity" evidence="5">
    <location>
        <begin position="20"/>
        <end position="42"/>
    </location>
</feature>
<feature type="region of interest" description="Disordered" evidence="5">
    <location>
        <begin position="1"/>
        <end position="42"/>
    </location>
</feature>
<keyword evidence="1" id="KW-0805">Transcription regulation</keyword>
<dbReference type="InterPro" id="IPR001647">
    <property type="entry name" value="HTH_TetR"/>
</dbReference>
<gene>
    <name evidence="7" type="ORF">HZA66_02585</name>
</gene>
<dbReference type="InterPro" id="IPR009057">
    <property type="entry name" value="Homeodomain-like_sf"/>
</dbReference>
<dbReference type="SUPFAM" id="SSF48498">
    <property type="entry name" value="Tetracyclin repressor-like, C-terminal domain"/>
    <property type="match status" value="1"/>
</dbReference>
<dbReference type="InterPro" id="IPR036271">
    <property type="entry name" value="Tet_transcr_reg_TetR-rel_C_sf"/>
</dbReference>
<keyword evidence="2 4" id="KW-0238">DNA-binding</keyword>
<keyword evidence="3" id="KW-0804">Transcription</keyword>
<dbReference type="GO" id="GO:0000976">
    <property type="term" value="F:transcription cis-regulatory region binding"/>
    <property type="evidence" value="ECO:0007669"/>
    <property type="project" value="TreeGrafter"/>
</dbReference>
<dbReference type="Pfam" id="PF00440">
    <property type="entry name" value="TetR_N"/>
    <property type="match status" value="1"/>
</dbReference>
<dbReference type="InterPro" id="IPR050109">
    <property type="entry name" value="HTH-type_TetR-like_transc_reg"/>
</dbReference>
<evidence type="ECO:0000256" key="3">
    <source>
        <dbReference type="ARBA" id="ARBA00023163"/>
    </source>
</evidence>
<evidence type="ECO:0000313" key="8">
    <source>
        <dbReference type="Proteomes" id="UP000782519"/>
    </source>
</evidence>
<dbReference type="GO" id="GO:0003700">
    <property type="term" value="F:DNA-binding transcription factor activity"/>
    <property type="evidence" value="ECO:0007669"/>
    <property type="project" value="TreeGrafter"/>
</dbReference>
<evidence type="ECO:0000313" key="7">
    <source>
        <dbReference type="EMBL" id="MBI5128304.1"/>
    </source>
</evidence>
<proteinExistence type="predicted"/>
<evidence type="ECO:0000256" key="1">
    <source>
        <dbReference type="ARBA" id="ARBA00023015"/>
    </source>
</evidence>
<dbReference type="Gene3D" id="1.10.357.10">
    <property type="entry name" value="Tetracycline Repressor, domain 2"/>
    <property type="match status" value="1"/>
</dbReference>
<evidence type="ECO:0000256" key="5">
    <source>
        <dbReference type="SAM" id="MobiDB-lite"/>
    </source>
</evidence>
<dbReference type="PANTHER" id="PTHR30055:SF234">
    <property type="entry name" value="HTH-TYPE TRANSCRIPTIONAL REGULATOR BETI"/>
    <property type="match status" value="1"/>
</dbReference>
<dbReference type="PROSITE" id="PS50977">
    <property type="entry name" value="HTH_TETR_2"/>
    <property type="match status" value="1"/>
</dbReference>
<dbReference type="SUPFAM" id="SSF46689">
    <property type="entry name" value="Homeodomain-like"/>
    <property type="match status" value="1"/>
</dbReference>
<feature type="domain" description="HTH tetR-type" evidence="6">
    <location>
        <begin position="46"/>
        <end position="106"/>
    </location>
</feature>
<dbReference type="Proteomes" id="UP000782519">
    <property type="component" value="Unassembled WGS sequence"/>
</dbReference>
<dbReference type="EMBL" id="JACRJB010000007">
    <property type="protein sequence ID" value="MBI5128304.1"/>
    <property type="molecule type" value="Genomic_DNA"/>
</dbReference>
<comment type="caution">
    <text evidence="7">The sequence shown here is derived from an EMBL/GenBank/DDBJ whole genome shotgun (WGS) entry which is preliminary data.</text>
</comment>
<feature type="DNA-binding region" description="H-T-H motif" evidence="4">
    <location>
        <begin position="69"/>
        <end position="88"/>
    </location>
</feature>
<protein>
    <submittedName>
        <fullName evidence="7">TetR/AcrR family transcriptional regulator</fullName>
    </submittedName>
</protein>
<accession>A0A933RU84</accession>
<evidence type="ECO:0000259" key="6">
    <source>
        <dbReference type="PROSITE" id="PS50977"/>
    </source>
</evidence>
<name>A0A933RU84_RHOPL</name>
<dbReference type="PANTHER" id="PTHR30055">
    <property type="entry name" value="HTH-TYPE TRANSCRIPTIONAL REGULATOR RUTR"/>
    <property type="match status" value="1"/>
</dbReference>
<reference evidence="7" key="1">
    <citation type="submission" date="2020-07" db="EMBL/GenBank/DDBJ databases">
        <title>Huge and variable diversity of episymbiotic CPR bacteria and DPANN archaea in groundwater ecosystems.</title>
        <authorList>
            <person name="He C.Y."/>
            <person name="Keren R."/>
            <person name="Whittaker M."/>
            <person name="Farag I.F."/>
            <person name="Doudna J."/>
            <person name="Cate J.H.D."/>
            <person name="Banfield J.F."/>
        </authorList>
    </citation>
    <scope>NUCLEOTIDE SEQUENCE</scope>
    <source>
        <strain evidence="7">NC_groundwater_1818_Pr3_B-0.1um_66_35</strain>
    </source>
</reference>